<dbReference type="InterPro" id="IPR014718">
    <property type="entry name" value="GH-type_carb-bd"/>
</dbReference>
<organism evidence="11 12">
    <name type="scientific">Neolewinella antarctica</name>
    <dbReference type="NCBI Taxonomy" id="442734"/>
    <lineage>
        <taxon>Bacteria</taxon>
        <taxon>Pseudomonadati</taxon>
        <taxon>Bacteroidota</taxon>
        <taxon>Saprospiria</taxon>
        <taxon>Saprospirales</taxon>
        <taxon>Lewinellaceae</taxon>
        <taxon>Neolewinella</taxon>
    </lineage>
</organism>
<dbReference type="InterPro" id="IPR008929">
    <property type="entry name" value="Chondroitin_lyas"/>
</dbReference>
<proteinExistence type="inferred from homology"/>
<dbReference type="SUPFAM" id="SSF49863">
    <property type="entry name" value="Hyaluronate lyase-like, C-terminal domain"/>
    <property type="match status" value="1"/>
</dbReference>
<keyword evidence="5" id="KW-0106">Calcium</keyword>
<keyword evidence="6 11" id="KW-0456">Lyase</keyword>
<name>A0ABX0XG44_9BACT</name>
<keyword evidence="12" id="KW-1185">Reference proteome</keyword>
<evidence type="ECO:0000256" key="6">
    <source>
        <dbReference type="ARBA" id="ARBA00023239"/>
    </source>
</evidence>
<dbReference type="SUPFAM" id="SSF74650">
    <property type="entry name" value="Galactose mutarotase-like"/>
    <property type="match status" value="1"/>
</dbReference>
<evidence type="ECO:0000256" key="5">
    <source>
        <dbReference type="ARBA" id="ARBA00022837"/>
    </source>
</evidence>
<evidence type="ECO:0000256" key="4">
    <source>
        <dbReference type="ARBA" id="ARBA00022729"/>
    </source>
</evidence>
<comment type="subunit">
    <text evidence="3">Monomer.</text>
</comment>
<dbReference type="Gene3D" id="1.50.10.100">
    <property type="entry name" value="Chondroitin AC/alginate lyase"/>
    <property type="match status" value="1"/>
</dbReference>
<dbReference type="EMBL" id="JAATJH010000006">
    <property type="protein sequence ID" value="NJC27753.1"/>
    <property type="molecule type" value="Genomic_DNA"/>
</dbReference>
<dbReference type="Pfam" id="PF08124">
    <property type="entry name" value="Lyase_8_N"/>
    <property type="match status" value="1"/>
</dbReference>
<dbReference type="SUPFAM" id="SSF48230">
    <property type="entry name" value="Chondroitin AC/alginate lyase"/>
    <property type="match status" value="1"/>
</dbReference>
<dbReference type="Proteomes" id="UP000770785">
    <property type="component" value="Unassembled WGS sequence"/>
</dbReference>
<evidence type="ECO:0000256" key="3">
    <source>
        <dbReference type="ARBA" id="ARBA00011245"/>
    </source>
</evidence>
<evidence type="ECO:0000259" key="8">
    <source>
        <dbReference type="Pfam" id="PF02278"/>
    </source>
</evidence>
<dbReference type="InterPro" id="IPR003159">
    <property type="entry name" value="Lyase_8_central_dom"/>
</dbReference>
<reference evidence="11 12" key="1">
    <citation type="submission" date="2020-03" db="EMBL/GenBank/DDBJ databases">
        <title>Genomic Encyclopedia of Type Strains, Phase IV (KMG-IV): sequencing the most valuable type-strain genomes for metagenomic binning, comparative biology and taxonomic classification.</title>
        <authorList>
            <person name="Goeker M."/>
        </authorList>
    </citation>
    <scope>NUCLEOTIDE SEQUENCE [LARGE SCALE GENOMIC DNA]</scope>
    <source>
        <strain evidence="11 12">DSM 105096</strain>
    </source>
</reference>
<dbReference type="InterPro" id="IPR011071">
    <property type="entry name" value="Lyase_8-like_C"/>
</dbReference>
<feature type="compositionally biased region" description="Polar residues" evidence="7">
    <location>
        <begin position="645"/>
        <end position="658"/>
    </location>
</feature>
<protein>
    <submittedName>
        <fullName evidence="11">Chondroitin AC lyase</fullName>
        <ecNumber evidence="11">4.2.2.5</ecNumber>
    </submittedName>
</protein>
<dbReference type="InterPro" id="IPR038970">
    <property type="entry name" value="Lyase_8"/>
</dbReference>
<dbReference type="GO" id="GO:0030341">
    <property type="term" value="F:chondroitin AC lyase activity"/>
    <property type="evidence" value="ECO:0007669"/>
    <property type="project" value="UniProtKB-EC"/>
</dbReference>
<gene>
    <name evidence="11" type="ORF">GGR27_003271</name>
</gene>
<evidence type="ECO:0000259" key="9">
    <source>
        <dbReference type="Pfam" id="PF02884"/>
    </source>
</evidence>
<feature type="domain" description="Polysaccharide lyase 8 N-terminal alpha-helical" evidence="10">
    <location>
        <begin position="7"/>
        <end position="265"/>
    </location>
</feature>
<dbReference type="PANTHER" id="PTHR38481:SF1">
    <property type="entry name" value="HYALURONATE LYASE"/>
    <property type="match status" value="1"/>
</dbReference>
<feature type="region of interest" description="Disordered" evidence="7">
    <location>
        <begin position="636"/>
        <end position="658"/>
    </location>
</feature>
<dbReference type="Pfam" id="PF02884">
    <property type="entry name" value="Lyase_8_C"/>
    <property type="match status" value="1"/>
</dbReference>
<evidence type="ECO:0000256" key="7">
    <source>
        <dbReference type="SAM" id="MobiDB-lite"/>
    </source>
</evidence>
<evidence type="ECO:0000313" key="11">
    <source>
        <dbReference type="EMBL" id="NJC27753.1"/>
    </source>
</evidence>
<dbReference type="InterPro" id="IPR012970">
    <property type="entry name" value="Lyase_8_alpha_N"/>
</dbReference>
<feature type="domain" description="Polysaccharide lyase family 8 central" evidence="8">
    <location>
        <begin position="285"/>
        <end position="531"/>
    </location>
</feature>
<comment type="caution">
    <text evidence="11">The sequence shown here is derived from an EMBL/GenBank/DDBJ whole genome shotgun (WGS) entry which is preliminary data.</text>
</comment>
<keyword evidence="4" id="KW-0732">Signal</keyword>
<accession>A0ABX0XG44</accession>
<comment type="cofactor">
    <cofactor evidence="1">
        <name>Ca(2+)</name>
        <dbReference type="ChEBI" id="CHEBI:29108"/>
    </cofactor>
</comment>
<dbReference type="PANTHER" id="PTHR38481">
    <property type="entry name" value="HYALURONATE LYASE"/>
    <property type="match status" value="1"/>
</dbReference>
<sequence length="658" mass="74282">MQTDSTTVATLLTEMTDEGSWPTIDYTDRIRGQWPVKKHLAHVQSLAIAYRQPESPWYGKASVSEKIHSSLNYWLKNDFLSTNWWDQHIGVPELLAPTLFLMEKELSQKQLDQALVLLRRAKIKMSGQNKVWLSGNVLMRSLLTRDIDSVAMASAAIQGELRIADGVGLKSDWSYHEHGAQIQLGLYGMSYLEDMIKWYTLVDGTDFRFSEDKKVMLRNYLLEGQQWVIYKQQMDISASGRQIWLDEQGKKYQQLKRCLEQMALLDEDYAPAYADAIDSETLEGNKHFWKSDFQVHRRKDFYFSLKMSSERVVGTESVNEENIRGYYLGDGVSLLYTDTEAYTNVAPFWDWKKLPGTTVVQDDEPLPVTKSWDFETNSTFVGGVTDGRNGIATLSYDRDGVQALKSWFMFDDQIICLGSGITTARDFPLTTAVDQVFMKGPISYGKNGEVRDDLKVKERLNPDWLLHDDTGYLFPKSEGVYVLRRFLEGSWHNTTLRYRPVILTETTLSIWFDHGTQPTDATYEYVLVPNATEERLVALTADPAYLITNEKSRQVVVSKDGSRGGVVFYEPGSADVLGGIAVDRPCIVLFKKVGTGVELTVSDPSQKLTELTISLREDYTDGEEVRREAGTSVTVALPQGGDAGRSTSVRLAGGSSNN</sequence>
<dbReference type="CDD" id="cd01083">
    <property type="entry name" value="GAG_Lyase"/>
    <property type="match status" value="1"/>
</dbReference>
<evidence type="ECO:0000313" key="12">
    <source>
        <dbReference type="Proteomes" id="UP000770785"/>
    </source>
</evidence>
<dbReference type="InterPro" id="IPR004103">
    <property type="entry name" value="Lyase_8_C"/>
</dbReference>
<comment type="similarity">
    <text evidence="2">Belongs to the polysaccharide lyase 8 family.</text>
</comment>
<evidence type="ECO:0000256" key="2">
    <source>
        <dbReference type="ARBA" id="ARBA00006699"/>
    </source>
</evidence>
<dbReference type="Gene3D" id="2.60.220.10">
    <property type="entry name" value="Polysaccharide lyase family 8-like, C-terminal"/>
    <property type="match status" value="1"/>
</dbReference>
<dbReference type="EC" id="4.2.2.5" evidence="11"/>
<evidence type="ECO:0000256" key="1">
    <source>
        <dbReference type="ARBA" id="ARBA00001913"/>
    </source>
</evidence>
<dbReference type="Pfam" id="PF02278">
    <property type="entry name" value="Lyase_8"/>
    <property type="match status" value="1"/>
</dbReference>
<dbReference type="Gene3D" id="2.70.98.10">
    <property type="match status" value="1"/>
</dbReference>
<dbReference type="InterPro" id="IPR011013">
    <property type="entry name" value="Gal_mutarotase_sf_dom"/>
</dbReference>
<evidence type="ECO:0000259" key="10">
    <source>
        <dbReference type="Pfam" id="PF08124"/>
    </source>
</evidence>
<feature type="domain" description="Polysaccharide lyase family 8 C-terminal" evidence="9">
    <location>
        <begin position="547"/>
        <end position="612"/>
    </location>
</feature>